<dbReference type="Proteomes" id="UP000004994">
    <property type="component" value="Chromosome 3"/>
</dbReference>
<feature type="transmembrane region" description="Helical" evidence="10">
    <location>
        <begin position="579"/>
        <end position="602"/>
    </location>
</feature>
<dbReference type="STRING" id="4081.A0A3Q7G0U2"/>
<evidence type="ECO:0000256" key="9">
    <source>
        <dbReference type="ARBA" id="ARBA00044504"/>
    </source>
</evidence>
<feature type="transmembrane region" description="Helical" evidence="10">
    <location>
        <begin position="12"/>
        <end position="31"/>
    </location>
</feature>
<feature type="transmembrane region" description="Helical" evidence="10">
    <location>
        <begin position="864"/>
        <end position="885"/>
    </location>
</feature>
<dbReference type="Pfam" id="PF00083">
    <property type="entry name" value="Sugar_tr"/>
    <property type="match status" value="2"/>
</dbReference>
<accession>A0A3Q7G0U2</accession>
<feature type="transmembrane region" description="Helical" evidence="10">
    <location>
        <begin position="72"/>
        <end position="90"/>
    </location>
</feature>
<dbReference type="InParanoid" id="A0A3Q7G0U2"/>
<feature type="transmembrane region" description="Helical" evidence="10">
    <location>
        <begin position="274"/>
        <end position="298"/>
    </location>
</feature>
<feature type="transmembrane region" description="Helical" evidence="10">
    <location>
        <begin position="793"/>
        <end position="813"/>
    </location>
</feature>
<evidence type="ECO:0000313" key="12">
    <source>
        <dbReference type="EnsemblPlants" id="Solyc03g005150.3.1"/>
    </source>
</evidence>
<dbReference type="PRINTS" id="PR00171">
    <property type="entry name" value="SUGRTRNSPORT"/>
</dbReference>
<evidence type="ECO:0000313" key="13">
    <source>
        <dbReference type="Proteomes" id="UP000004994"/>
    </source>
</evidence>
<reference evidence="12" key="1">
    <citation type="journal article" date="2012" name="Nature">
        <title>The tomato genome sequence provides insights into fleshy fruit evolution.</title>
        <authorList>
            <consortium name="Tomato Genome Consortium"/>
        </authorList>
    </citation>
    <scope>NUCLEOTIDE SEQUENCE [LARGE SCALE GENOMIC DNA]</scope>
    <source>
        <strain evidence="12">cv. Heinz 1706</strain>
    </source>
</reference>
<feature type="transmembrane region" description="Helical" evidence="10">
    <location>
        <begin position="191"/>
        <end position="212"/>
    </location>
</feature>
<sequence>MSTAERNNSKITIYVLSCWIFAAFGGLMFGYDIGISGGVSGMDDFLKKFFPKVYERKSHAKENNYCKYDDQLLQLFTSSLYLSALVASFFASKSATKFGRRLTICMASIFFLAGAVLSAAAKNKLMLIFGRILFGVGVGFGNETVPLFLTEVAPIQHRGAVNILFQLFVTIGIFIANLVNYGTSMIHPHGWRLSLGLAAVPAIVLFVGSFVITDTPSSLIERGKDEQGKTVLKKIRGVNDVEVEYQEIVAACEQAKLVKYPFRNLAKAASIPPLVIAILLQIFQQFTGINAIMFYAPVLFQTMGFKSEGSLLSSVITGLVNVGSTFVSIYLVDKVGRRKLLLQACCQMLISQLAIGAILVTNLEETGTLNKKLAAIVVLLVCTYVMSFAWSWGPLGWLIPSETFPLETRTAGFAFAVSTNMLFTSLIAQAFLTMLCTMQAYIFFFFSAWIVVMGLFVIFFLPETKAYVLSCWILAAFGGLMFGYDIGISGGVSAMDDFLKLFFRNVYERKKRAKENNYCKYDDQLLQLFTSSLYLSALVASFFASKAATKLGRKITMMMASLIFIAGAVSSAMAHNKKILILGRILFGVGIGFGNETVPLFLTEVAPIQHRGAVNILFQLFITIGILIANLVNFVTVNIHPNGWRISLGSAVIPATVLFLGTFVINDTPMSLVARGKPEKAKVALKKVRGVSNVDVEYEEIVASCEQAKQVKHAFRNLTKPPSIPPLVIAIMLQIFQQFTGINAIMFYAPVLFQTMGFKGSGPLISAVVTGSVNVLSTCVAIYAVDKVGRKKLLIQSCCQMLICQVAIGFILLKNLSDTGGLNKTMAMIVVFLVCAYVMAFAWSWGPLGWLIPSETFPMETRTAGFAFAVSTNMLFTAIIAQAFLTTLCLLRAYTFFFFSAWIFVMGLFAIFFLPETKGIPIDAMVERAWKKHPVWKKLF</sequence>
<keyword evidence="3" id="KW-0813">Transport</keyword>
<feature type="transmembrane region" description="Helical" evidence="10">
    <location>
        <begin position="644"/>
        <end position="665"/>
    </location>
</feature>
<dbReference type="InterPro" id="IPR045262">
    <property type="entry name" value="STP/PLT_plant"/>
</dbReference>
<dbReference type="PANTHER" id="PTHR23500">
    <property type="entry name" value="SOLUTE CARRIER FAMILY 2, FACILITATED GLUCOSE TRANSPORTER"/>
    <property type="match status" value="1"/>
</dbReference>
<feature type="transmembrane region" description="Helical" evidence="10">
    <location>
        <begin position="614"/>
        <end position="632"/>
    </location>
</feature>
<feature type="transmembrane region" description="Helical" evidence="10">
    <location>
        <begin position="411"/>
        <end position="432"/>
    </location>
</feature>
<dbReference type="PROSITE" id="PS00216">
    <property type="entry name" value="SUGAR_TRANSPORT_1"/>
    <property type="match status" value="2"/>
</dbReference>
<feature type="transmembrane region" description="Helical" evidence="10">
    <location>
        <begin position="127"/>
        <end position="149"/>
    </location>
</feature>
<feature type="transmembrane region" description="Helical" evidence="10">
    <location>
        <begin position="525"/>
        <end position="543"/>
    </location>
</feature>
<reference evidence="12" key="2">
    <citation type="submission" date="2019-01" db="UniProtKB">
        <authorList>
            <consortium name="EnsemblPlants"/>
        </authorList>
    </citation>
    <scope>IDENTIFICATION</scope>
    <source>
        <strain evidence="12">cv. Heinz 1706</strain>
    </source>
</reference>
<feature type="transmembrane region" description="Helical" evidence="10">
    <location>
        <begin position="555"/>
        <end position="573"/>
    </location>
</feature>
<feature type="transmembrane region" description="Helical" evidence="10">
    <location>
        <begin position="466"/>
        <end position="484"/>
    </location>
</feature>
<dbReference type="OMA" id="APFSETH"/>
<dbReference type="Gene3D" id="1.20.1250.20">
    <property type="entry name" value="MFS general substrate transporter like domains"/>
    <property type="match status" value="2"/>
</dbReference>
<comment type="similarity">
    <text evidence="2">Belongs to the major facilitator superfamily. Sugar transporter (TC 2.A.1.1) family.</text>
</comment>
<feature type="transmembrane region" description="Helical" evidence="10">
    <location>
        <begin position="438"/>
        <end position="461"/>
    </location>
</feature>
<protein>
    <recommendedName>
        <fullName evidence="11">Major facilitator superfamily (MFS) profile domain-containing protein</fullName>
    </recommendedName>
</protein>
<comment type="subcellular location">
    <subcellularLocation>
        <location evidence="1">Membrane</location>
        <topology evidence="1">Multi-pass membrane protein</topology>
    </subcellularLocation>
</comment>
<evidence type="ECO:0000256" key="5">
    <source>
        <dbReference type="ARBA" id="ARBA00022692"/>
    </source>
</evidence>
<organism evidence="12">
    <name type="scientific">Solanum lycopersicum</name>
    <name type="common">Tomato</name>
    <name type="synonym">Lycopersicon esculentum</name>
    <dbReference type="NCBI Taxonomy" id="4081"/>
    <lineage>
        <taxon>Eukaryota</taxon>
        <taxon>Viridiplantae</taxon>
        <taxon>Streptophyta</taxon>
        <taxon>Embryophyta</taxon>
        <taxon>Tracheophyta</taxon>
        <taxon>Spermatophyta</taxon>
        <taxon>Magnoliopsida</taxon>
        <taxon>eudicotyledons</taxon>
        <taxon>Gunneridae</taxon>
        <taxon>Pentapetalae</taxon>
        <taxon>asterids</taxon>
        <taxon>lamiids</taxon>
        <taxon>Solanales</taxon>
        <taxon>Solanaceae</taxon>
        <taxon>Solanoideae</taxon>
        <taxon>Solaneae</taxon>
        <taxon>Solanum</taxon>
        <taxon>Solanum subgen. Lycopersicon</taxon>
    </lineage>
</organism>
<dbReference type="NCBIfam" id="TIGR00879">
    <property type="entry name" value="SP"/>
    <property type="match status" value="2"/>
</dbReference>
<dbReference type="PaxDb" id="4081-Solyc03g005150.2.1"/>
<evidence type="ECO:0000256" key="8">
    <source>
        <dbReference type="ARBA" id="ARBA00023136"/>
    </source>
</evidence>
<keyword evidence="8 10" id="KW-0472">Membrane</keyword>
<proteinExistence type="inferred from homology"/>
<feature type="transmembrane region" description="Helical" evidence="10">
    <location>
        <begin position="764"/>
        <end position="786"/>
    </location>
</feature>
<name>A0A3Q7G0U2_SOLLC</name>
<dbReference type="FunFam" id="1.20.1250.20:FF:000002">
    <property type="entry name" value="Sugar transport protein 13"/>
    <property type="match status" value="2"/>
</dbReference>
<feature type="transmembrane region" description="Helical" evidence="10">
    <location>
        <begin position="825"/>
        <end position="852"/>
    </location>
</feature>
<keyword evidence="13" id="KW-1185">Reference proteome</keyword>
<comment type="similarity">
    <text evidence="9">Belongs to the major facilitator superfamily. Phosphate:H(+) symporter (TC 2.A.1.9) family.</text>
</comment>
<keyword evidence="4" id="KW-0762">Sugar transport</keyword>
<feature type="transmembrane region" description="Helical" evidence="10">
    <location>
        <begin position="891"/>
        <end position="914"/>
    </location>
</feature>
<evidence type="ECO:0000256" key="3">
    <source>
        <dbReference type="ARBA" id="ARBA00022448"/>
    </source>
</evidence>
<dbReference type="PROSITE" id="PS50850">
    <property type="entry name" value="MFS"/>
    <property type="match status" value="2"/>
</dbReference>
<evidence type="ECO:0000256" key="10">
    <source>
        <dbReference type="SAM" id="Phobius"/>
    </source>
</evidence>
<dbReference type="PROSITE" id="PS00217">
    <property type="entry name" value="SUGAR_TRANSPORT_2"/>
    <property type="match status" value="2"/>
</dbReference>
<dbReference type="Gramene" id="Solyc03g005150.3.1">
    <property type="protein sequence ID" value="Solyc03g005150.3.1"/>
    <property type="gene ID" value="Solyc03g005150.3"/>
</dbReference>
<keyword evidence="7 10" id="KW-1133">Transmembrane helix</keyword>
<evidence type="ECO:0000256" key="4">
    <source>
        <dbReference type="ARBA" id="ARBA00022597"/>
    </source>
</evidence>
<evidence type="ECO:0000256" key="2">
    <source>
        <dbReference type="ARBA" id="ARBA00010992"/>
    </source>
</evidence>
<dbReference type="InterPro" id="IPR003663">
    <property type="entry name" value="Sugar/inositol_transpt"/>
</dbReference>
<feature type="transmembrane region" description="Helical" evidence="10">
    <location>
        <begin position="373"/>
        <end position="399"/>
    </location>
</feature>
<dbReference type="AlphaFoldDB" id="A0A3Q7G0U2"/>
<feature type="transmembrane region" description="Helical" evidence="10">
    <location>
        <begin position="161"/>
        <end position="179"/>
    </location>
</feature>
<feature type="transmembrane region" description="Helical" evidence="10">
    <location>
        <begin position="310"/>
        <end position="333"/>
    </location>
</feature>
<dbReference type="InterPro" id="IPR005828">
    <property type="entry name" value="MFS_sugar_transport-like"/>
</dbReference>
<dbReference type="GO" id="GO:0016020">
    <property type="term" value="C:membrane"/>
    <property type="evidence" value="ECO:0007669"/>
    <property type="project" value="UniProtKB-SubCell"/>
</dbReference>
<dbReference type="InterPro" id="IPR036259">
    <property type="entry name" value="MFS_trans_sf"/>
</dbReference>
<evidence type="ECO:0000259" key="11">
    <source>
        <dbReference type="PROSITE" id="PS50850"/>
    </source>
</evidence>
<dbReference type="GO" id="GO:0015145">
    <property type="term" value="F:monosaccharide transmembrane transporter activity"/>
    <property type="evidence" value="ECO:0007669"/>
    <property type="project" value="InterPro"/>
</dbReference>
<feature type="transmembrane region" description="Helical" evidence="10">
    <location>
        <begin position="102"/>
        <end position="121"/>
    </location>
</feature>
<dbReference type="EnsemblPlants" id="Solyc03g005150.3.1">
    <property type="protein sequence ID" value="Solyc03g005150.3.1"/>
    <property type="gene ID" value="Solyc03g005150.3"/>
</dbReference>
<keyword evidence="5 10" id="KW-0812">Transmembrane</keyword>
<keyword evidence="6" id="KW-0769">Symport</keyword>
<evidence type="ECO:0000256" key="6">
    <source>
        <dbReference type="ARBA" id="ARBA00022847"/>
    </source>
</evidence>
<dbReference type="PANTHER" id="PTHR23500:SF371">
    <property type="entry name" value="OS07G0206600 PROTEIN"/>
    <property type="match status" value="1"/>
</dbReference>
<dbReference type="InterPro" id="IPR044778">
    <property type="entry name" value="MFS_STP/MST-like_plant"/>
</dbReference>
<feature type="domain" description="Major facilitator superfamily (MFS) profile" evidence="11">
    <location>
        <begin position="18"/>
        <end position="465"/>
    </location>
</feature>
<dbReference type="GO" id="GO:0015293">
    <property type="term" value="F:symporter activity"/>
    <property type="evidence" value="ECO:0007669"/>
    <property type="project" value="UniProtKB-KW"/>
</dbReference>
<dbReference type="InterPro" id="IPR020846">
    <property type="entry name" value="MFS_dom"/>
</dbReference>
<dbReference type="CDD" id="cd17361">
    <property type="entry name" value="MFS_STP"/>
    <property type="match status" value="2"/>
</dbReference>
<feature type="transmembrane region" description="Helical" evidence="10">
    <location>
        <begin position="727"/>
        <end position="752"/>
    </location>
</feature>
<evidence type="ECO:0000256" key="1">
    <source>
        <dbReference type="ARBA" id="ARBA00004141"/>
    </source>
</evidence>
<dbReference type="InterPro" id="IPR005829">
    <property type="entry name" value="Sugar_transporter_CS"/>
</dbReference>
<dbReference type="SUPFAM" id="SSF103473">
    <property type="entry name" value="MFS general substrate transporter"/>
    <property type="match status" value="2"/>
</dbReference>
<feature type="domain" description="Major facilitator superfamily (MFS) profile" evidence="11">
    <location>
        <begin position="471"/>
        <end position="918"/>
    </location>
</feature>
<evidence type="ECO:0000256" key="7">
    <source>
        <dbReference type="ARBA" id="ARBA00022989"/>
    </source>
</evidence>